<dbReference type="AlphaFoldDB" id="A0A2S9GZR4"/>
<feature type="domain" description="DUF4382" evidence="3">
    <location>
        <begin position="45"/>
        <end position="223"/>
    </location>
</feature>
<dbReference type="Pfam" id="PF14321">
    <property type="entry name" value="DUF4382"/>
    <property type="match status" value="1"/>
</dbReference>
<dbReference type="Proteomes" id="UP000237839">
    <property type="component" value="Unassembled WGS sequence"/>
</dbReference>
<evidence type="ECO:0000313" key="4">
    <source>
        <dbReference type="EMBL" id="PRC93193.1"/>
    </source>
</evidence>
<accession>A0A2S9GZR4</accession>
<feature type="signal peptide" evidence="2">
    <location>
        <begin position="1"/>
        <end position="20"/>
    </location>
</feature>
<evidence type="ECO:0000259" key="3">
    <source>
        <dbReference type="Pfam" id="PF14321"/>
    </source>
</evidence>
<feature type="region of interest" description="Disordered" evidence="1">
    <location>
        <begin position="29"/>
        <end position="48"/>
    </location>
</feature>
<comment type="caution">
    <text evidence="4">The sequence shown here is derived from an EMBL/GenBank/DDBJ whole genome shotgun (WGS) entry which is preliminary data.</text>
</comment>
<dbReference type="EMBL" id="PUGF01000008">
    <property type="protein sequence ID" value="PRC93193.1"/>
    <property type="molecule type" value="Genomic_DNA"/>
</dbReference>
<dbReference type="OrthoDB" id="9149474at2"/>
<evidence type="ECO:0000256" key="2">
    <source>
        <dbReference type="SAM" id="SignalP"/>
    </source>
</evidence>
<gene>
    <name evidence="4" type="ORF">S2091_1931</name>
</gene>
<sequence>MQQKKLVQALVSIGLIGLLAACGGGGGSSGSSTGSSGTGVPTGTTGTVTMGVTDGPSDTFNHVWVTVTSISFHTSATQIWSKSDATWQTTTLPAPITIDLAALNNGALNNVFANMTLPVGTYKQIRFFFASDSDALSSSAQAISDNETTPTPLQWNDQVEYTNTRGTVSEAPLEIAYPTQGMQLLGTFNVTAGSATNLVTDFDLDKIIVPFNQDGQQAFTMRPDLRYFNLTQSGAITGTIDPTKLCQTVSTSNCAFNLIVHAETLSADGTRHVDVRSTNVDPVTGSFTLSPLSLVDSNNNPITYDIVVRGRNMETMLITGVTPTGTYTGTTVSGGAVLQSTPLEPTAATEYGTNLLTPLNPLTSGFAVFQQTLPSTAAIANPVPYEIRWSNTDPYTGVFYRAGCWNSNFMLTNGSISVAPYNAGNALVFTSVTPQEGNGGYSVATNEVVYYNLSNNLPLAAPTTGNISNFTPPTPTLDSGINPGSISGNIAISNASAYDHGTLVIARLGQIITSVDVSSLLSSGGGTFTVGNIPSGSATAAVPGAYYYSYIRLWKHNVNKHVKIVPITGSIDLRTTNSVTGMNVTVAAS</sequence>
<keyword evidence="2" id="KW-0732">Signal</keyword>
<reference evidence="4 5" key="1">
    <citation type="submission" date="2018-02" db="EMBL/GenBank/DDBJ databases">
        <title>Solimicrobium silvestre gen. nov., sp. nov., isolated from alpine forest soil.</title>
        <authorList>
            <person name="Margesin R."/>
            <person name="Albuquerque L."/>
            <person name="Zhang D.-C."/>
            <person name="Froufe H.J.C."/>
            <person name="Severino R."/>
            <person name="Roxo I."/>
            <person name="Egas C."/>
            <person name="Da Costa M.S."/>
        </authorList>
    </citation>
    <scope>NUCLEOTIDE SEQUENCE [LARGE SCALE GENOMIC DNA]</scope>
    <source>
        <strain evidence="4 5">S20-91</strain>
    </source>
</reference>
<organism evidence="4 5">
    <name type="scientific">Solimicrobium silvestre</name>
    <dbReference type="NCBI Taxonomy" id="2099400"/>
    <lineage>
        <taxon>Bacteria</taxon>
        <taxon>Pseudomonadati</taxon>
        <taxon>Pseudomonadota</taxon>
        <taxon>Betaproteobacteria</taxon>
        <taxon>Burkholderiales</taxon>
        <taxon>Oxalobacteraceae</taxon>
        <taxon>Solimicrobium</taxon>
    </lineage>
</organism>
<dbReference type="PROSITE" id="PS51257">
    <property type="entry name" value="PROKAR_LIPOPROTEIN"/>
    <property type="match status" value="1"/>
</dbReference>
<evidence type="ECO:0000313" key="5">
    <source>
        <dbReference type="Proteomes" id="UP000237839"/>
    </source>
</evidence>
<dbReference type="RefSeq" id="WP_105531597.1">
    <property type="nucleotide sequence ID" value="NZ_PUGF01000008.1"/>
</dbReference>
<feature type="chain" id="PRO_5015727828" description="DUF4382 domain-containing protein" evidence="2">
    <location>
        <begin position="21"/>
        <end position="589"/>
    </location>
</feature>
<evidence type="ECO:0000256" key="1">
    <source>
        <dbReference type="SAM" id="MobiDB-lite"/>
    </source>
</evidence>
<feature type="compositionally biased region" description="Low complexity" evidence="1">
    <location>
        <begin position="30"/>
        <end position="48"/>
    </location>
</feature>
<keyword evidence="5" id="KW-1185">Reference proteome</keyword>
<dbReference type="InterPro" id="IPR025491">
    <property type="entry name" value="DUF4382"/>
</dbReference>
<proteinExistence type="predicted"/>
<name>A0A2S9GZR4_9BURK</name>
<protein>
    <recommendedName>
        <fullName evidence="3">DUF4382 domain-containing protein</fullName>
    </recommendedName>
</protein>